<evidence type="ECO:0000313" key="7">
    <source>
        <dbReference type="EMBL" id="MCZ9289934.1"/>
    </source>
</evidence>
<dbReference type="InterPro" id="IPR027417">
    <property type="entry name" value="P-loop_NTPase"/>
</dbReference>
<comment type="caution">
    <text evidence="7">The sequence shown here is derived from an EMBL/GenBank/DDBJ whole genome shotgun (WGS) entry which is preliminary data.</text>
</comment>
<name>A0A9X3LM36_9CORY</name>
<dbReference type="AlphaFoldDB" id="A0A9X3LM36"/>
<proteinExistence type="inferred from homology"/>
<feature type="domain" description="ABC transporter" evidence="6">
    <location>
        <begin position="186"/>
        <end position="396"/>
    </location>
</feature>
<dbReference type="Pfam" id="PF00005">
    <property type="entry name" value="ABC_tran"/>
    <property type="match status" value="2"/>
</dbReference>
<dbReference type="PANTHER" id="PTHR43553:SF24">
    <property type="entry name" value="ENERGY-COUPLING FACTOR TRANSPORTER ATP-BINDING PROTEIN ECFA1"/>
    <property type="match status" value="1"/>
</dbReference>
<keyword evidence="3" id="KW-0547">Nucleotide-binding</keyword>
<dbReference type="GO" id="GO:0043190">
    <property type="term" value="C:ATP-binding cassette (ABC) transporter complex"/>
    <property type="evidence" value="ECO:0007669"/>
    <property type="project" value="TreeGrafter"/>
</dbReference>
<dbReference type="GO" id="GO:0016887">
    <property type="term" value="F:ATP hydrolysis activity"/>
    <property type="evidence" value="ECO:0007669"/>
    <property type="project" value="InterPro"/>
</dbReference>
<dbReference type="PANTHER" id="PTHR43553">
    <property type="entry name" value="HEAVY METAL TRANSPORTER"/>
    <property type="match status" value="1"/>
</dbReference>
<dbReference type="InterPro" id="IPR050095">
    <property type="entry name" value="ECF_ABC_transporter_ATP-bd"/>
</dbReference>
<dbReference type="RefSeq" id="WP_269944592.1">
    <property type="nucleotide sequence ID" value="NZ_JAKMUT010000005.1"/>
</dbReference>
<dbReference type="Gene3D" id="3.40.50.300">
    <property type="entry name" value="P-loop containing nucleotide triphosphate hydrolases"/>
    <property type="match status" value="2"/>
</dbReference>
<dbReference type="GO" id="GO:0005524">
    <property type="term" value="F:ATP binding"/>
    <property type="evidence" value="ECO:0007669"/>
    <property type="project" value="UniProtKB-KW"/>
</dbReference>
<feature type="region of interest" description="Disordered" evidence="5">
    <location>
        <begin position="359"/>
        <end position="378"/>
    </location>
</feature>
<dbReference type="SUPFAM" id="SSF52540">
    <property type="entry name" value="P-loop containing nucleoside triphosphate hydrolases"/>
    <property type="match status" value="2"/>
</dbReference>
<dbReference type="EMBL" id="JAKMUT010000005">
    <property type="protein sequence ID" value="MCZ9289934.1"/>
    <property type="molecule type" value="Genomic_DNA"/>
</dbReference>
<gene>
    <name evidence="7" type="ORF">L8V00_06930</name>
</gene>
<dbReference type="InterPro" id="IPR003439">
    <property type="entry name" value="ABC_transporter-like_ATP-bd"/>
</dbReference>
<dbReference type="InterPro" id="IPR003593">
    <property type="entry name" value="AAA+_ATPase"/>
</dbReference>
<evidence type="ECO:0000256" key="4">
    <source>
        <dbReference type="ARBA" id="ARBA00022840"/>
    </source>
</evidence>
<dbReference type="PROSITE" id="PS50893">
    <property type="entry name" value="ABC_TRANSPORTER_2"/>
    <property type="match status" value="1"/>
</dbReference>
<dbReference type="SMART" id="SM00382">
    <property type="entry name" value="AAA"/>
    <property type="match status" value="1"/>
</dbReference>
<organism evidence="7 8">
    <name type="scientific">Corynebacterium evansiae</name>
    <dbReference type="NCBI Taxonomy" id="2913499"/>
    <lineage>
        <taxon>Bacteria</taxon>
        <taxon>Bacillati</taxon>
        <taxon>Actinomycetota</taxon>
        <taxon>Actinomycetes</taxon>
        <taxon>Mycobacteriales</taxon>
        <taxon>Corynebacteriaceae</taxon>
        <taxon>Corynebacterium</taxon>
    </lineage>
</organism>
<keyword evidence="8" id="KW-1185">Reference proteome</keyword>
<dbReference type="Proteomes" id="UP001146469">
    <property type="component" value="Unassembled WGS sequence"/>
</dbReference>
<comment type="similarity">
    <text evidence="1">Belongs to the ABC transporter superfamily.</text>
</comment>
<keyword evidence="2" id="KW-0813">Transport</keyword>
<evidence type="ECO:0000256" key="3">
    <source>
        <dbReference type="ARBA" id="ARBA00022741"/>
    </source>
</evidence>
<reference evidence="7" key="1">
    <citation type="submission" date="2022-02" db="EMBL/GenBank/DDBJ databases">
        <title>Corynebacterium sp. from urogenital microbiome.</title>
        <authorList>
            <person name="Cappelli E.A."/>
            <person name="Ribeiro T.G."/>
            <person name="Peixe L."/>
        </authorList>
    </citation>
    <scope>NUCLEOTIDE SEQUENCE</scope>
    <source>
        <strain evidence="7">C8Ua_174</strain>
    </source>
</reference>
<dbReference type="GO" id="GO:0042626">
    <property type="term" value="F:ATPase-coupled transmembrane transporter activity"/>
    <property type="evidence" value="ECO:0007669"/>
    <property type="project" value="TreeGrafter"/>
</dbReference>
<evidence type="ECO:0000313" key="8">
    <source>
        <dbReference type="Proteomes" id="UP001146469"/>
    </source>
</evidence>
<keyword evidence="4 7" id="KW-0067">ATP-binding</keyword>
<evidence type="ECO:0000259" key="6">
    <source>
        <dbReference type="PROSITE" id="PS50893"/>
    </source>
</evidence>
<sequence length="404" mass="42484">MPLSTFIWGDSGVGLSEHAWAHAEKTGAAWVGNEASAHISLLRNTVAEELAFPMEQRGVPRAEMQQRVETALRLWGLEGQAEQNPATLSTGQTRRVAIAAALLARPEALVLDCPLDGLDAAAVDTLRRTIADFPGPVTVYDRAGSPLSDDAPSHQRLLADGTLTDSPAPKPAAESVAPEITEQGSTGTALLARDVVFRRGGVGPINLEVPAGRVVHLAGPNGCGKTTLFLGALGLLKYRGTLRAEGLKGWAPTQMDQAVTCRTVAEELAVGAGEELAEAAIDFARLGRWANTHPLDVPAAKRRIVLVAAAMVRGADLVMLDEPTVGLDVLGYRELAELMHRYAGGEYARMIGRGGSGALGEPGSAGAPGRQGTRHTQSAPTVLWTCHDARFAAQVSDLRIDMAG</sequence>
<evidence type="ECO:0000256" key="5">
    <source>
        <dbReference type="SAM" id="MobiDB-lite"/>
    </source>
</evidence>
<protein>
    <submittedName>
        <fullName evidence="7">ATP-binding cassette domain-containing protein</fullName>
    </submittedName>
</protein>
<accession>A0A9X3LM36</accession>
<evidence type="ECO:0000256" key="2">
    <source>
        <dbReference type="ARBA" id="ARBA00022448"/>
    </source>
</evidence>
<evidence type="ECO:0000256" key="1">
    <source>
        <dbReference type="ARBA" id="ARBA00005417"/>
    </source>
</evidence>